<feature type="chain" id="PRO_5041325956" description="Peptidase S1 domain-containing protein" evidence="6">
    <location>
        <begin position="19"/>
        <end position="263"/>
    </location>
</feature>
<dbReference type="PANTHER" id="PTHR24276">
    <property type="entry name" value="POLYSERASE-RELATED"/>
    <property type="match status" value="1"/>
</dbReference>
<dbReference type="Proteomes" id="UP001168821">
    <property type="component" value="Unassembled WGS sequence"/>
</dbReference>
<evidence type="ECO:0000256" key="3">
    <source>
        <dbReference type="ARBA" id="ARBA00022801"/>
    </source>
</evidence>
<dbReference type="Gene3D" id="2.40.10.10">
    <property type="entry name" value="Trypsin-like serine proteases"/>
    <property type="match status" value="1"/>
</dbReference>
<dbReference type="InterPro" id="IPR009003">
    <property type="entry name" value="Peptidase_S1_PA"/>
</dbReference>
<accession>A0AA38HYM7</accession>
<name>A0AA38HYM7_9CUCU</name>
<evidence type="ECO:0000313" key="8">
    <source>
        <dbReference type="EMBL" id="KAJ3646735.1"/>
    </source>
</evidence>
<reference evidence="8" key="1">
    <citation type="journal article" date="2023" name="G3 (Bethesda)">
        <title>Whole genome assemblies of Zophobas morio and Tenebrio molitor.</title>
        <authorList>
            <person name="Kaur S."/>
            <person name="Stinson S.A."/>
            <person name="diCenzo G.C."/>
        </authorList>
    </citation>
    <scope>NUCLEOTIDE SEQUENCE</scope>
    <source>
        <strain evidence="8">QUZm001</strain>
    </source>
</reference>
<dbReference type="PROSITE" id="PS50240">
    <property type="entry name" value="TRYPSIN_DOM"/>
    <property type="match status" value="1"/>
</dbReference>
<proteinExistence type="inferred from homology"/>
<dbReference type="AlphaFoldDB" id="A0AA38HYM7"/>
<feature type="signal peptide" evidence="6">
    <location>
        <begin position="1"/>
        <end position="18"/>
    </location>
</feature>
<keyword evidence="3" id="KW-0378">Hydrolase</keyword>
<gene>
    <name evidence="8" type="ORF">Zmor_024310</name>
</gene>
<dbReference type="GO" id="GO:0004252">
    <property type="term" value="F:serine-type endopeptidase activity"/>
    <property type="evidence" value="ECO:0007669"/>
    <property type="project" value="InterPro"/>
</dbReference>
<dbReference type="PRINTS" id="PR00722">
    <property type="entry name" value="CHYMOTRYPSIN"/>
</dbReference>
<dbReference type="InterPro" id="IPR050430">
    <property type="entry name" value="Peptidase_S1"/>
</dbReference>
<dbReference type="Pfam" id="PF00089">
    <property type="entry name" value="Trypsin"/>
    <property type="match status" value="1"/>
</dbReference>
<evidence type="ECO:0000313" key="9">
    <source>
        <dbReference type="Proteomes" id="UP001168821"/>
    </source>
</evidence>
<dbReference type="PROSITE" id="PS00134">
    <property type="entry name" value="TRYPSIN_HIS"/>
    <property type="match status" value="1"/>
</dbReference>
<evidence type="ECO:0000256" key="6">
    <source>
        <dbReference type="SAM" id="SignalP"/>
    </source>
</evidence>
<dbReference type="FunFam" id="2.40.10.10:FF:000068">
    <property type="entry name" value="transmembrane protease serine 2"/>
    <property type="match status" value="1"/>
</dbReference>
<dbReference type="SUPFAM" id="SSF50494">
    <property type="entry name" value="Trypsin-like serine proteases"/>
    <property type="match status" value="1"/>
</dbReference>
<dbReference type="PANTHER" id="PTHR24276:SF98">
    <property type="entry name" value="FI18310P1-RELATED"/>
    <property type="match status" value="1"/>
</dbReference>
<dbReference type="InterPro" id="IPR018114">
    <property type="entry name" value="TRYPSIN_HIS"/>
</dbReference>
<dbReference type="InterPro" id="IPR001254">
    <property type="entry name" value="Trypsin_dom"/>
</dbReference>
<dbReference type="GO" id="GO:0006508">
    <property type="term" value="P:proteolysis"/>
    <property type="evidence" value="ECO:0007669"/>
    <property type="project" value="UniProtKB-KW"/>
</dbReference>
<organism evidence="8 9">
    <name type="scientific">Zophobas morio</name>
    <dbReference type="NCBI Taxonomy" id="2755281"/>
    <lineage>
        <taxon>Eukaryota</taxon>
        <taxon>Metazoa</taxon>
        <taxon>Ecdysozoa</taxon>
        <taxon>Arthropoda</taxon>
        <taxon>Hexapoda</taxon>
        <taxon>Insecta</taxon>
        <taxon>Pterygota</taxon>
        <taxon>Neoptera</taxon>
        <taxon>Endopterygota</taxon>
        <taxon>Coleoptera</taxon>
        <taxon>Polyphaga</taxon>
        <taxon>Cucujiformia</taxon>
        <taxon>Tenebrionidae</taxon>
        <taxon>Zophobas</taxon>
    </lineage>
</organism>
<dbReference type="SMART" id="SM00020">
    <property type="entry name" value="Tryp_SPc"/>
    <property type="match status" value="1"/>
</dbReference>
<evidence type="ECO:0000256" key="2">
    <source>
        <dbReference type="ARBA" id="ARBA00022670"/>
    </source>
</evidence>
<feature type="domain" description="Peptidase S1" evidence="7">
    <location>
        <begin position="25"/>
        <end position="258"/>
    </location>
</feature>
<evidence type="ECO:0000256" key="1">
    <source>
        <dbReference type="ARBA" id="ARBA00007664"/>
    </source>
</evidence>
<evidence type="ECO:0000256" key="4">
    <source>
        <dbReference type="ARBA" id="ARBA00022825"/>
    </source>
</evidence>
<dbReference type="EMBL" id="JALNTZ010000007">
    <property type="protein sequence ID" value="KAJ3646735.1"/>
    <property type="molecule type" value="Genomic_DNA"/>
</dbReference>
<dbReference type="InterPro" id="IPR001314">
    <property type="entry name" value="Peptidase_S1A"/>
</dbReference>
<sequence>MKSLIVATIFLFFNTCSGYPRSVDVINGDDVLVHRYPYLVSIQSGINGEHHRCGGTILSPQWVITAAHCAGVSLIVSRAVAGALNLTDTNNTAVQIRNIDLYSVVKHPSYSNDITNDIALVKMTEPFEFNEFVQPLPVSKVPCYALDEMTLFAGWGTEDSSSITSQLQTGNMTIVPFDDCYKTMHSVYGNNLPINENMHVCVTGTASPCILDGGSPLVQDGRLIGLLSWLPSTCLDDSVPAIFTKTGFYKEFIKIHVDDLPSA</sequence>
<dbReference type="InterPro" id="IPR043504">
    <property type="entry name" value="Peptidase_S1_PA_chymotrypsin"/>
</dbReference>
<keyword evidence="9" id="KW-1185">Reference proteome</keyword>
<comment type="caution">
    <text evidence="8">The sequence shown here is derived from an EMBL/GenBank/DDBJ whole genome shotgun (WGS) entry which is preliminary data.</text>
</comment>
<keyword evidence="4" id="KW-0720">Serine protease</keyword>
<dbReference type="CDD" id="cd00190">
    <property type="entry name" value="Tryp_SPc"/>
    <property type="match status" value="1"/>
</dbReference>
<keyword evidence="5" id="KW-1015">Disulfide bond</keyword>
<comment type="similarity">
    <text evidence="1">Belongs to the peptidase S1 family.</text>
</comment>
<keyword evidence="6" id="KW-0732">Signal</keyword>
<evidence type="ECO:0000259" key="7">
    <source>
        <dbReference type="PROSITE" id="PS50240"/>
    </source>
</evidence>
<protein>
    <recommendedName>
        <fullName evidence="7">Peptidase S1 domain-containing protein</fullName>
    </recommendedName>
</protein>
<evidence type="ECO:0000256" key="5">
    <source>
        <dbReference type="ARBA" id="ARBA00023157"/>
    </source>
</evidence>
<keyword evidence="2" id="KW-0645">Protease</keyword>